<feature type="transmembrane region" description="Helical" evidence="2">
    <location>
        <begin position="20"/>
        <end position="38"/>
    </location>
</feature>
<proteinExistence type="predicted"/>
<keyword evidence="4" id="KW-1185">Reference proteome</keyword>
<accession>A0ABY8UPX5</accession>
<keyword evidence="2" id="KW-1133">Transmembrane helix</keyword>
<organism evidence="3 4">
    <name type="scientific">Tetradesmus obliquus</name>
    <name type="common">Green alga</name>
    <name type="synonym">Acutodesmus obliquus</name>
    <dbReference type="NCBI Taxonomy" id="3088"/>
    <lineage>
        <taxon>Eukaryota</taxon>
        <taxon>Viridiplantae</taxon>
        <taxon>Chlorophyta</taxon>
        <taxon>core chlorophytes</taxon>
        <taxon>Chlorophyceae</taxon>
        <taxon>CS clade</taxon>
        <taxon>Sphaeropleales</taxon>
        <taxon>Scenedesmaceae</taxon>
        <taxon>Tetradesmus</taxon>
    </lineage>
</organism>
<reference evidence="3 4" key="1">
    <citation type="submission" date="2023-05" db="EMBL/GenBank/DDBJ databases">
        <title>A 100% complete, gapless, phased diploid assembly of the Scenedesmus obliquus UTEX 3031 genome.</title>
        <authorList>
            <person name="Biondi T.C."/>
            <person name="Hanschen E.R."/>
            <person name="Kwon T."/>
            <person name="Eng W."/>
            <person name="Kruse C.P.S."/>
            <person name="Koehler S.I."/>
            <person name="Kunde Y."/>
            <person name="Gleasner C.D."/>
            <person name="You Mak K.T."/>
            <person name="Polle J."/>
            <person name="Hovde B.T."/>
            <person name="Starkenburg S.R."/>
        </authorList>
    </citation>
    <scope>NUCLEOTIDE SEQUENCE [LARGE SCALE GENOMIC DNA]</scope>
    <source>
        <strain evidence="3 4">DOE0152z</strain>
    </source>
</reference>
<protein>
    <recommendedName>
        <fullName evidence="5">PI3K/PI4K catalytic domain-containing protein</fullName>
    </recommendedName>
</protein>
<evidence type="ECO:0000313" key="4">
    <source>
        <dbReference type="Proteomes" id="UP001244341"/>
    </source>
</evidence>
<dbReference type="EMBL" id="CP126223">
    <property type="protein sequence ID" value="WIA23619.1"/>
    <property type="molecule type" value="Genomic_DNA"/>
</dbReference>
<keyword evidence="2" id="KW-0812">Transmembrane</keyword>
<keyword evidence="2" id="KW-0472">Membrane</keyword>
<evidence type="ECO:0008006" key="5">
    <source>
        <dbReference type="Google" id="ProtNLM"/>
    </source>
</evidence>
<dbReference type="Proteomes" id="UP001244341">
    <property type="component" value="Chromosome 16b"/>
</dbReference>
<evidence type="ECO:0000313" key="3">
    <source>
        <dbReference type="EMBL" id="WIA23619.1"/>
    </source>
</evidence>
<sequence length="578" mass="63234">MPPARHTRRPQQPYFWRSGLLIAAALALIVTVQVTLHFRSACMFHGCGGDPAGILAGQDHPSGLAQQQQQQQGSSSSSEGLQLDAQNSLLPPSLDMQRVAEYPHVDECRQCKDWLKKQAMGLANNDTHSLPGIQVIVGLPDNSFKWQGSTYHIGPASLEQDQNKIRSCNVCRGCRQLLQPMPKGLSWLGSHFSHEVGASPGWMVRADSAAAAGGTAAVKIWCVPVPKPGSHVPAVCKPDAIRQQLQIVLALQGVAKDCGLDSLLPRHWVAPVDGVLPGSGFRVSWDALWADLVVGVSAENFVHGGKPAVKSEALLEFLQTKLNSTQVILAAIFDLLFSQCDRHGQNLYFLPDGSISLIDNDQAYGSSWRPCGVESIFLPGTQKHEVVRLGFRYVMKKPEYFPPKHPRGYADPLQLLDYRCHAPGGAIGTNYPPPVAKCLKQLSRSTPKAIVSKYSYPTLDMAAALHQRAKDMLHHGFEWTLKYGWPQNPSPTRYKWSKACCQMRLSAPSNSSSSSSSTPAKEQQYTCTAWRDESAGWSTDLPAGDAALGIAWDHDGVDTGSYNLTQEWSDVAFEQPRL</sequence>
<name>A0ABY8UPX5_TETOB</name>
<feature type="region of interest" description="Disordered" evidence="1">
    <location>
        <begin position="55"/>
        <end position="81"/>
    </location>
</feature>
<evidence type="ECO:0000256" key="2">
    <source>
        <dbReference type="SAM" id="Phobius"/>
    </source>
</evidence>
<evidence type="ECO:0000256" key="1">
    <source>
        <dbReference type="SAM" id="MobiDB-lite"/>
    </source>
</evidence>
<gene>
    <name evidence="3" type="ORF">OEZ85_000325</name>
</gene>
<feature type="compositionally biased region" description="Low complexity" evidence="1">
    <location>
        <begin position="62"/>
        <end position="81"/>
    </location>
</feature>